<proteinExistence type="predicted"/>
<gene>
    <name evidence="2" type="ORF">AVDCRST_MAG67-463</name>
</gene>
<name>A0A6J4RJ94_9ACTN</name>
<sequence length="336" mass="37417">MAIKQQTASERITEQVTSWPGVEAGLGRRGEFGFTLGRRELGHLHGDRVFHGGFPKKVWQELFDQGRIDHHPVFPGKPGYAARRIDGDDDVRDVIELIRLNYDRAVATHGLPGESSAPAHAARGDKTEIDGLYALAPESLPFAPSHDIRAFLLRRDRGNLLLYSTTIASAAAPAVKQLGGISRHYLNHRHEALFASERVAAPVFVHEAERASVSGRYTVRGTFSRRHMLDEDFEVIPTPGHTPGATAYLWDSGERRLLFTGDTIYLDDGEWVAAVLASSDREAYIHSLELIGELDFDVLVPWAATRGQPFYAVTDRSDLQRRIGAIIERVRRGEDH</sequence>
<dbReference type="SUPFAM" id="SSF56281">
    <property type="entry name" value="Metallo-hydrolase/oxidoreductase"/>
    <property type="match status" value="1"/>
</dbReference>
<reference evidence="2" key="1">
    <citation type="submission" date="2020-02" db="EMBL/GenBank/DDBJ databases">
        <authorList>
            <person name="Meier V. D."/>
        </authorList>
    </citation>
    <scope>NUCLEOTIDE SEQUENCE</scope>
    <source>
        <strain evidence="2">AVDCRST_MAG67</strain>
    </source>
</reference>
<dbReference type="PANTHER" id="PTHR42773:SF1">
    <property type="entry name" value="METALLO-BETA-LACTAMASE FAMILY PROTEIN"/>
    <property type="match status" value="1"/>
</dbReference>
<dbReference type="Gene3D" id="3.60.15.10">
    <property type="entry name" value="Ribonuclease Z/Hydroxyacylglutathione hydrolase-like"/>
    <property type="match status" value="1"/>
</dbReference>
<dbReference type="AlphaFoldDB" id="A0A6J4RJ94"/>
<organism evidence="2">
    <name type="scientific">uncultured Solirubrobacteraceae bacterium</name>
    <dbReference type="NCBI Taxonomy" id="1162706"/>
    <lineage>
        <taxon>Bacteria</taxon>
        <taxon>Bacillati</taxon>
        <taxon>Actinomycetota</taxon>
        <taxon>Thermoleophilia</taxon>
        <taxon>Solirubrobacterales</taxon>
        <taxon>Solirubrobacteraceae</taxon>
        <taxon>environmental samples</taxon>
    </lineage>
</organism>
<dbReference type="PANTHER" id="PTHR42773">
    <property type="entry name" value="METALLO-BETA-LACTAMASE-RELATED"/>
    <property type="match status" value="1"/>
</dbReference>
<dbReference type="SMART" id="SM00849">
    <property type="entry name" value="Lactamase_B"/>
    <property type="match status" value="1"/>
</dbReference>
<dbReference type="Pfam" id="PF17648">
    <property type="entry name" value="Luciferase"/>
    <property type="match status" value="1"/>
</dbReference>
<dbReference type="InterPro" id="IPR040841">
    <property type="entry name" value="Luciferase_dom"/>
</dbReference>
<dbReference type="InterPro" id="IPR001279">
    <property type="entry name" value="Metallo-B-lactamas"/>
</dbReference>
<evidence type="ECO:0000313" key="2">
    <source>
        <dbReference type="EMBL" id="CAA9474855.1"/>
    </source>
</evidence>
<dbReference type="InterPro" id="IPR036866">
    <property type="entry name" value="RibonucZ/Hydroxyglut_hydro"/>
</dbReference>
<evidence type="ECO:0000259" key="1">
    <source>
        <dbReference type="SMART" id="SM00849"/>
    </source>
</evidence>
<protein>
    <recommendedName>
        <fullName evidence="1">Metallo-beta-lactamase domain-containing protein</fullName>
    </recommendedName>
</protein>
<dbReference type="Pfam" id="PF00753">
    <property type="entry name" value="Lactamase_B"/>
    <property type="match status" value="1"/>
</dbReference>
<dbReference type="EMBL" id="CADCVQ010000017">
    <property type="protein sequence ID" value="CAA9474855.1"/>
    <property type="molecule type" value="Genomic_DNA"/>
</dbReference>
<accession>A0A6J4RJ94</accession>
<feature type="domain" description="Metallo-beta-lactamase" evidence="1">
    <location>
        <begin position="147"/>
        <end position="302"/>
    </location>
</feature>